<dbReference type="Pfam" id="PF21247">
    <property type="entry name" value="Fic-like_C"/>
    <property type="match status" value="1"/>
</dbReference>
<dbReference type="Proteomes" id="UP000384372">
    <property type="component" value="Unassembled WGS sequence"/>
</dbReference>
<dbReference type="InterPro" id="IPR007421">
    <property type="entry name" value="Schlafen_AlbA_2_dom"/>
</dbReference>
<feature type="domain" description="Schlafen AlbA-2" evidence="2">
    <location>
        <begin position="15"/>
        <end position="126"/>
    </location>
</feature>
<dbReference type="Gene3D" id="3.30.565.60">
    <property type="match status" value="1"/>
</dbReference>
<dbReference type="OrthoDB" id="1120869at2"/>
<feature type="domain" description="Filamentation induced by cAMP protein Fic-like C-terminal" evidence="3">
    <location>
        <begin position="517"/>
        <end position="563"/>
    </location>
</feature>
<sequence length="568" mass="63284">MTDDISKQIKAGEVSGVQFKERILDKYDIACELVAFSNSHGGKLVVGIKDKTGETNALSYSEVQETTNLLSDIASENVVPSILIKIHTVEVEDGNLVVAIVKEGLNKPYHDNKGIVWVKNGADKRKVFDNAELAEMMTDCGSFAPDEAGVRDATVNDLDAATIKQFLSNRFDRVLEKKGLTGDAFNEASLDMICSAIAKGHDCEKILRNLRFIRPDGSLTVAAMLLFGKYTQRWLPMMTAKCICFAGNSVGSKVFRDKVNDADMEGNLLHQYDTIMDFFTRNLHNVQVGAEFNSMGKLEIPYTSLVEFTVNSLVHRSLNMKAPVRIFIFDNRVEIHSPGALPNGLTIDDIKAGTSMPRNMFLFNNAIYLLPYTGVGSGITRALDEDVNVTFMNNDKAQEFVITVWRGEGNQVEGESNQVGNQVEQKSNQVEEKSNQVEDHNTGLRHSDTDHDTRLRHSGTDLDTSENDLDTRLRHSGTDLDTSENDLDTRLRHSDTPKVSLSNKQRDIVNFCSVPRTTKEILDRIGVSMHSKNRERYITSLVAAGYLQMTNPENPTASNQKYKKVTTK</sequence>
<dbReference type="Gene3D" id="3.30.950.30">
    <property type="entry name" value="Schlafen, AAA domain"/>
    <property type="match status" value="1"/>
</dbReference>
<feature type="compositionally biased region" description="Basic and acidic residues" evidence="1">
    <location>
        <begin position="429"/>
        <end position="460"/>
    </location>
</feature>
<evidence type="ECO:0000313" key="5">
    <source>
        <dbReference type="Proteomes" id="UP000384372"/>
    </source>
</evidence>
<comment type="caution">
    <text evidence="4">The sequence shown here is derived from an EMBL/GenBank/DDBJ whole genome shotgun (WGS) entry which is preliminary data.</text>
</comment>
<proteinExistence type="predicted"/>
<protein>
    <submittedName>
        <fullName evidence="4">AAA family ATPase</fullName>
    </submittedName>
</protein>
<keyword evidence="5" id="KW-1185">Reference proteome</keyword>
<organism evidence="4 5">
    <name type="scientific">Segatella copri</name>
    <dbReference type="NCBI Taxonomy" id="165179"/>
    <lineage>
        <taxon>Bacteria</taxon>
        <taxon>Pseudomonadati</taxon>
        <taxon>Bacteroidota</taxon>
        <taxon>Bacteroidia</taxon>
        <taxon>Bacteroidales</taxon>
        <taxon>Prevotellaceae</taxon>
        <taxon>Segatella</taxon>
    </lineage>
</organism>
<gene>
    <name evidence="4" type="ORF">F7D20_01515</name>
</gene>
<evidence type="ECO:0000256" key="1">
    <source>
        <dbReference type="SAM" id="MobiDB-lite"/>
    </source>
</evidence>
<dbReference type="InterPro" id="IPR038461">
    <property type="entry name" value="Schlafen_AlbA_2_dom_sf"/>
</dbReference>
<feature type="compositionally biased region" description="Polar residues" evidence="1">
    <location>
        <begin position="413"/>
        <end position="428"/>
    </location>
</feature>
<reference evidence="4 5" key="1">
    <citation type="submission" date="2019-09" db="EMBL/GenBank/DDBJ databases">
        <title>Distinct polysaccharide growth profiles of human intestinal Prevotella copri isolates.</title>
        <authorList>
            <person name="Fehlner-Peach H."/>
            <person name="Magnabosco C."/>
            <person name="Raghavan V."/>
            <person name="Scher J.U."/>
            <person name="Tett A."/>
            <person name="Cox L.M."/>
            <person name="Gottsegen C."/>
            <person name="Watters A."/>
            <person name="Wiltshire- Gordon J.D."/>
            <person name="Segata N."/>
            <person name="Bonneau R."/>
            <person name="Littman D.R."/>
        </authorList>
    </citation>
    <scope>NUCLEOTIDE SEQUENCE [LARGE SCALE GENOMIC DNA]</scope>
    <source>
        <strain evidence="5">iAQ1173</strain>
    </source>
</reference>
<dbReference type="PANTHER" id="PTHR30595:SF6">
    <property type="entry name" value="SCHLAFEN ALBA-2 DOMAIN-CONTAINING PROTEIN"/>
    <property type="match status" value="1"/>
</dbReference>
<name>A0A6A7W8A0_9BACT</name>
<feature type="compositionally biased region" description="Basic and acidic residues" evidence="1">
    <location>
        <begin position="487"/>
        <end position="496"/>
    </location>
</feature>
<dbReference type="Pfam" id="PF13749">
    <property type="entry name" value="HATPase_c_4"/>
    <property type="match status" value="1"/>
</dbReference>
<dbReference type="PANTHER" id="PTHR30595">
    <property type="entry name" value="GLPR-RELATED TRANSCRIPTIONAL REPRESSOR"/>
    <property type="match status" value="1"/>
</dbReference>
<dbReference type="RefSeq" id="WP_158462495.1">
    <property type="nucleotide sequence ID" value="NZ_VZAD01000013.1"/>
</dbReference>
<dbReference type="AlphaFoldDB" id="A0A6A7W8A0"/>
<evidence type="ECO:0000313" key="4">
    <source>
        <dbReference type="EMBL" id="MQP10665.1"/>
    </source>
</evidence>
<dbReference type="InterPro" id="IPR049514">
    <property type="entry name" value="Fic-like_C"/>
</dbReference>
<dbReference type="Pfam" id="PF04326">
    <property type="entry name" value="SLFN_AlbA_2"/>
    <property type="match status" value="1"/>
</dbReference>
<feature type="region of interest" description="Disordered" evidence="1">
    <location>
        <begin position="412"/>
        <end position="498"/>
    </location>
</feature>
<dbReference type="EMBL" id="VZAD01000013">
    <property type="protein sequence ID" value="MQP10665.1"/>
    <property type="molecule type" value="Genomic_DNA"/>
</dbReference>
<dbReference type="InterPro" id="IPR038475">
    <property type="entry name" value="RecG_C_sf"/>
</dbReference>
<feature type="compositionally biased region" description="Basic and acidic residues" evidence="1">
    <location>
        <begin position="469"/>
        <end position="478"/>
    </location>
</feature>
<evidence type="ECO:0000259" key="2">
    <source>
        <dbReference type="Pfam" id="PF04326"/>
    </source>
</evidence>
<evidence type="ECO:0000259" key="3">
    <source>
        <dbReference type="Pfam" id="PF21247"/>
    </source>
</evidence>
<accession>A0A6A7W8A0</accession>